<dbReference type="AlphaFoldDB" id="I2Q1R7"/>
<dbReference type="OrthoDB" id="5459323at2"/>
<organism evidence="2">
    <name type="scientific">Desulfovibrio sp. U5L</name>
    <dbReference type="NCBI Taxonomy" id="596152"/>
    <lineage>
        <taxon>Bacteria</taxon>
        <taxon>Pseudomonadati</taxon>
        <taxon>Thermodesulfobacteriota</taxon>
        <taxon>Desulfovibrionia</taxon>
        <taxon>Desulfovibrionales</taxon>
        <taxon>Desulfovibrionaceae</taxon>
        <taxon>Desulfovibrio</taxon>
    </lineage>
</organism>
<dbReference type="PROSITE" id="PS51257">
    <property type="entry name" value="PROKAR_LIPOPROTEIN"/>
    <property type="match status" value="1"/>
</dbReference>
<gene>
    <name evidence="2" type="ORF">DesU5LDRAFT_2052</name>
</gene>
<feature type="chain" id="PRO_5003663621" description="Lipoprotein" evidence="1">
    <location>
        <begin position="25"/>
        <end position="81"/>
    </location>
</feature>
<accession>I2Q1R7</accession>
<feature type="signal peptide" evidence="1">
    <location>
        <begin position="1"/>
        <end position="24"/>
    </location>
</feature>
<keyword evidence="1" id="KW-0732">Signal</keyword>
<sequence length="81" mass="8990">MRRILFLILCVLALAAGCTRPPYSGPGKDLATVEDDYTDCFSKASLTVNTPPFPDSPVSERDTLTDGCMREKGYNSHFRLF</sequence>
<evidence type="ECO:0000313" key="2">
    <source>
        <dbReference type="EMBL" id="EIG53723.1"/>
    </source>
</evidence>
<reference evidence="2" key="1">
    <citation type="submission" date="2011-11" db="EMBL/GenBank/DDBJ databases">
        <title>Improved High-Quality Draft sequence of Desulfovibrio sp. U5L.</title>
        <authorList>
            <consortium name="US DOE Joint Genome Institute"/>
            <person name="Lucas S."/>
            <person name="Han J."/>
            <person name="Lapidus A."/>
            <person name="Cheng J.-F."/>
            <person name="Goodwin L."/>
            <person name="Pitluck S."/>
            <person name="Peters L."/>
            <person name="Ovchinnikova G."/>
            <person name="Held B."/>
            <person name="Detter J.C."/>
            <person name="Han C."/>
            <person name="Tapia R."/>
            <person name="Land M."/>
            <person name="Hauser L."/>
            <person name="Kyrpides N."/>
            <person name="Ivanova N."/>
            <person name="Pagani I."/>
            <person name="Gabster J."/>
            <person name="Walker C."/>
            <person name="Stolyar S."/>
            <person name="Stahl D."/>
            <person name="Arkin A."/>
            <person name="Dehal P."/>
            <person name="Hazen T."/>
            <person name="Woyke T."/>
        </authorList>
    </citation>
    <scope>NUCLEOTIDE SEQUENCE [LARGE SCALE GENOMIC DNA]</scope>
    <source>
        <strain evidence="2">U5L</strain>
    </source>
</reference>
<proteinExistence type="predicted"/>
<name>I2Q1R7_9BACT</name>
<evidence type="ECO:0008006" key="3">
    <source>
        <dbReference type="Google" id="ProtNLM"/>
    </source>
</evidence>
<evidence type="ECO:0000256" key="1">
    <source>
        <dbReference type="SAM" id="SignalP"/>
    </source>
</evidence>
<protein>
    <recommendedName>
        <fullName evidence="3">Lipoprotein</fullName>
    </recommendedName>
</protein>
<dbReference type="eggNOG" id="ENOG5031875">
    <property type="taxonomic scope" value="Bacteria"/>
</dbReference>
<dbReference type="EMBL" id="JH600068">
    <property type="protein sequence ID" value="EIG53723.1"/>
    <property type="molecule type" value="Genomic_DNA"/>
</dbReference>
<dbReference type="HOGENOM" id="CLU_2568287_0_0_7"/>